<gene>
    <name evidence="1" type="ORF">BpHYR1_008645</name>
</gene>
<organism evidence="1 2">
    <name type="scientific">Brachionus plicatilis</name>
    <name type="common">Marine rotifer</name>
    <name type="synonym">Brachionus muelleri</name>
    <dbReference type="NCBI Taxonomy" id="10195"/>
    <lineage>
        <taxon>Eukaryota</taxon>
        <taxon>Metazoa</taxon>
        <taxon>Spiralia</taxon>
        <taxon>Gnathifera</taxon>
        <taxon>Rotifera</taxon>
        <taxon>Eurotatoria</taxon>
        <taxon>Monogononta</taxon>
        <taxon>Pseudotrocha</taxon>
        <taxon>Ploima</taxon>
        <taxon>Brachionidae</taxon>
        <taxon>Brachionus</taxon>
    </lineage>
</organism>
<proteinExistence type="predicted"/>
<sequence>MKFAERYYYTIIKKPSMVNDMCLTIKKAELQEIQLTPSYKLRKELKTKVIVFMRNQNKFQPTSDYARVVALNLLYLHVSFNLLRQNNSI</sequence>
<dbReference type="Proteomes" id="UP000276133">
    <property type="component" value="Unassembled WGS sequence"/>
</dbReference>
<name>A0A3M7TA87_BRAPC</name>
<protein>
    <submittedName>
        <fullName evidence="1">Uncharacterized protein</fullName>
    </submittedName>
</protein>
<evidence type="ECO:0000313" key="1">
    <source>
        <dbReference type="EMBL" id="RNA44909.1"/>
    </source>
</evidence>
<reference evidence="1 2" key="1">
    <citation type="journal article" date="2018" name="Sci. Rep.">
        <title>Genomic signatures of local adaptation to the degree of environmental predictability in rotifers.</title>
        <authorList>
            <person name="Franch-Gras L."/>
            <person name="Hahn C."/>
            <person name="Garcia-Roger E.M."/>
            <person name="Carmona M.J."/>
            <person name="Serra M."/>
            <person name="Gomez A."/>
        </authorList>
    </citation>
    <scope>NUCLEOTIDE SEQUENCE [LARGE SCALE GENOMIC DNA]</scope>
    <source>
        <strain evidence="1">HYR1</strain>
    </source>
</reference>
<evidence type="ECO:0000313" key="2">
    <source>
        <dbReference type="Proteomes" id="UP000276133"/>
    </source>
</evidence>
<dbReference type="EMBL" id="REGN01000044">
    <property type="protein sequence ID" value="RNA44909.1"/>
    <property type="molecule type" value="Genomic_DNA"/>
</dbReference>
<dbReference type="AlphaFoldDB" id="A0A3M7TA87"/>
<accession>A0A3M7TA87</accession>
<comment type="caution">
    <text evidence="1">The sequence shown here is derived from an EMBL/GenBank/DDBJ whole genome shotgun (WGS) entry which is preliminary data.</text>
</comment>
<keyword evidence="2" id="KW-1185">Reference proteome</keyword>